<proteinExistence type="predicted"/>
<dbReference type="EMBL" id="LDPG01000002">
    <property type="protein sequence ID" value="KLV20362.1"/>
    <property type="molecule type" value="Genomic_DNA"/>
</dbReference>
<dbReference type="RefSeq" id="WP_001988729.1">
    <property type="nucleotide sequence ID" value="NZ_LDPG01000002.1"/>
</dbReference>
<dbReference type="Proteomes" id="UP000035904">
    <property type="component" value="Unassembled WGS sequence"/>
</dbReference>
<dbReference type="AlphaFoldDB" id="A0A0J1I351"/>
<evidence type="ECO:0000313" key="2">
    <source>
        <dbReference type="Proteomes" id="UP000035904"/>
    </source>
</evidence>
<reference evidence="1 2" key="1">
    <citation type="submission" date="2015-05" db="EMBL/GenBank/DDBJ databases">
        <title>Whole genome sequence and identification of bacterial endophytes from Costus igneus.</title>
        <authorList>
            <person name="Lee Y.P."/>
            <person name="Gan H.M."/>
            <person name="Eng W."/>
            <person name="Wheatley M.S."/>
            <person name="Caraballo A."/>
            <person name="Polter S."/>
            <person name="Savka M.A."/>
            <person name="Hudson A.O."/>
        </authorList>
    </citation>
    <scope>NUCLEOTIDE SEQUENCE [LARGE SCALE GENOMIC DNA]</scope>
    <source>
        <strain evidence="1 2">RIT375</strain>
    </source>
</reference>
<evidence type="ECO:0000313" key="1">
    <source>
        <dbReference type="EMBL" id="KLV20362.1"/>
    </source>
</evidence>
<sequence>MSSFAYELEKLLDEMVDAHLTDREIIQNYGKDEEAIAREMKNYHDSLMETCRNNDLPLDNKMNFILALCSKLEYKEELLSVLFNFIQNDDYIFEIKDNKIRPNSRSSWANYIQFKNRIDEFEEKWKFICSAEKSYDTLKKLVCKKETKSGEQISNTDKKTLADLYYENVQQEKIIDENIEYIHCFCTQNNERKKIYPYLMFRIMINYRKKICKDYSEEMKNPNFINPESLFVYQNYNIEEDNGKNFKQHSKYINLFLRLCEEFSHVSDVELCKYLFEKLLNLNKWGIERTEEQVFSHSIYSLVKSRSGFLYWGESNFDGDIIDHISNEELTAIQVELIMYFDENKFFVTEYMKKMKMGRKYGLNYIENVAIHIRNVIDVDESLEIEVLEFLIECELRDRVDEKVETYITRFMEEVR</sequence>
<organism evidence="1 2">
    <name type="scientific">Bacillus anthracis</name>
    <name type="common">anthrax bacterium</name>
    <dbReference type="NCBI Taxonomy" id="1392"/>
    <lineage>
        <taxon>Bacteria</taxon>
        <taxon>Bacillati</taxon>
        <taxon>Bacillota</taxon>
        <taxon>Bacilli</taxon>
        <taxon>Bacillales</taxon>
        <taxon>Bacillaceae</taxon>
        <taxon>Bacillus</taxon>
        <taxon>Bacillus cereus group</taxon>
    </lineage>
</organism>
<comment type="caution">
    <text evidence="1">The sequence shown here is derived from an EMBL/GenBank/DDBJ whole genome shotgun (WGS) entry which is preliminary data.</text>
</comment>
<accession>A0A0J1I351</accession>
<dbReference type="PATRIC" id="fig|1392.242.peg.2650"/>
<protein>
    <submittedName>
        <fullName evidence="1">Uncharacterized protein</fullName>
    </submittedName>
</protein>
<gene>
    <name evidence="1" type="ORF">ABW01_05360</name>
</gene>
<name>A0A0J1I351_BACAN</name>